<dbReference type="Proteomes" id="UP000032027">
    <property type="component" value="Chromosome"/>
</dbReference>
<feature type="transmembrane region" description="Helical" evidence="1">
    <location>
        <begin position="322"/>
        <end position="345"/>
    </location>
</feature>
<reference evidence="2 3" key="2">
    <citation type="journal article" date="2016" name="ISME J.">
        <title>Physiological and genomic characterization of two novel marine thaumarchaeal strains indicates niche differentiation.</title>
        <authorList>
            <person name="Bayer B."/>
            <person name="Vojvoda J."/>
            <person name="Offre P."/>
            <person name="Alves R.J."/>
            <person name="Elisabeth N.H."/>
            <person name="Garcia J.A."/>
            <person name="Volland J.M."/>
            <person name="Srivastava A."/>
            <person name="Schleper C."/>
            <person name="Herndl G.J."/>
        </authorList>
    </citation>
    <scope>NUCLEOTIDE SEQUENCE [LARGE SCALE GENOMIC DNA]</scope>
    <source>
        <strain evidence="2 3">D3C</strain>
    </source>
</reference>
<reference evidence="3" key="1">
    <citation type="submission" date="2015-02" db="EMBL/GenBank/DDBJ databases">
        <title>Characterization of two novel Thaumarchaeota isolated from the Northern Adriatic Sea.</title>
        <authorList>
            <person name="Bayer B."/>
            <person name="Vojvoda J."/>
            <person name="Offre P."/>
            <person name="Srivastava A."/>
            <person name="Elisabeth N."/>
            <person name="Garcia J.A.L."/>
            <person name="Schleper C."/>
            <person name="Herndl G.J."/>
        </authorList>
    </citation>
    <scope>NUCLEOTIDE SEQUENCE [LARGE SCALE GENOMIC DNA]</scope>
    <source>
        <strain evidence="3">D3C</strain>
    </source>
</reference>
<keyword evidence="1" id="KW-0812">Transmembrane</keyword>
<dbReference type="RefSeq" id="WP_148703815.1">
    <property type="nucleotide sequence ID" value="NZ_CP010868.1"/>
</dbReference>
<proteinExistence type="predicted"/>
<dbReference type="HOGENOM" id="CLU_791323_0_0_2"/>
<dbReference type="GeneID" id="41600968"/>
<keyword evidence="1" id="KW-0472">Membrane</keyword>
<dbReference type="AlphaFoldDB" id="A0A0C5BXR7"/>
<evidence type="ECO:0000256" key="1">
    <source>
        <dbReference type="SAM" id="Phobius"/>
    </source>
</evidence>
<protein>
    <submittedName>
        <fullName evidence="2">Uncharacterized protein</fullName>
    </submittedName>
</protein>
<dbReference type="EMBL" id="CP010868">
    <property type="protein sequence ID" value="AJM93096.1"/>
    <property type="molecule type" value="Genomic_DNA"/>
</dbReference>
<accession>A0A0C5BXR7</accession>
<keyword evidence="3" id="KW-1185">Reference proteome</keyword>
<dbReference type="STRING" id="1582439.NPIRD3C_1886"/>
<sequence length="350" mass="39462">MKTRILIIALFVITVFLQPSWDEQVFALCAAEVNYDSVESDSELVFTGTVTRLDNYDGPQKVTFLIHDVVKGDVNTPKHVFENTGMVFLENDAIMSLSTDVDYKIGKTYKVYVINGQTSQCTTNITTPPDGYIWEPGPEDGNYYSEEYEKPLRQYQDANERESYRDVLGDGSIVIPAQPSNLTDTELDVAMDGLYSHGLDHTELPIASIAIDYKRDILVLWTPDLTIGNKVQELIGDVPFVLLYEESPARWEHDGPSPEPIPEPEQDRTVYEECGPRTVLQDGICLVISENEYGDTGVKWGEPFYENLPPPNLEPIRDYDYGLVYVVVLLTIAIVGSMVGSIFVIRRKRK</sequence>
<organism evidence="2 3">
    <name type="scientific">Nitrosopumilus piranensis</name>
    <dbReference type="NCBI Taxonomy" id="1582439"/>
    <lineage>
        <taxon>Archaea</taxon>
        <taxon>Nitrososphaerota</taxon>
        <taxon>Nitrososphaeria</taxon>
        <taxon>Nitrosopumilales</taxon>
        <taxon>Nitrosopumilaceae</taxon>
        <taxon>Nitrosopumilus</taxon>
    </lineage>
</organism>
<gene>
    <name evidence="2" type="ORF">NPIRD3C_1886</name>
</gene>
<keyword evidence="1" id="KW-1133">Transmembrane helix</keyword>
<name>A0A0C5BXR7_9ARCH</name>
<evidence type="ECO:0000313" key="3">
    <source>
        <dbReference type="Proteomes" id="UP000032027"/>
    </source>
</evidence>
<dbReference type="PATRIC" id="fig|1582439.9.peg.1946"/>
<dbReference type="KEGG" id="nid:NPIRD3C_1886"/>
<reference evidence="2 3" key="3">
    <citation type="journal article" date="2019" name="Int. J. Syst. Evol. Microbiol.">
        <title>Nitrosopumilus adriaticus sp. nov. and Nitrosopumilus piranensis sp. nov., two ammonia-oxidizing archaea from the Adriatic Sea and members of the class Nitrososphaeria.</title>
        <authorList>
            <person name="Bayer B."/>
            <person name="Vojvoda J."/>
            <person name="Reinthaler T."/>
            <person name="Reyes C."/>
            <person name="Pinto M."/>
            <person name="Herndl G.J."/>
        </authorList>
    </citation>
    <scope>NUCLEOTIDE SEQUENCE [LARGE SCALE GENOMIC DNA]</scope>
    <source>
        <strain evidence="2 3">D3C</strain>
    </source>
</reference>
<evidence type="ECO:0000313" key="2">
    <source>
        <dbReference type="EMBL" id="AJM93096.1"/>
    </source>
</evidence>